<dbReference type="InterPro" id="IPR036188">
    <property type="entry name" value="FAD/NAD-bd_sf"/>
</dbReference>
<comment type="subcellular location">
    <subcellularLocation>
        <location evidence="1">Cytoplasm</location>
    </subcellularLocation>
</comment>
<evidence type="ECO:0000256" key="9">
    <source>
        <dbReference type="ARBA" id="ARBA00023027"/>
    </source>
</evidence>
<dbReference type="KEGG" id="led:BBK82_20590"/>
<dbReference type="Pfam" id="PF07992">
    <property type="entry name" value="Pyr_redox_2"/>
    <property type="match status" value="1"/>
</dbReference>
<comment type="miscellaneous">
    <text evidence="16">The active site is a redox-active disulfide bond.</text>
</comment>
<dbReference type="GO" id="GO:0005737">
    <property type="term" value="C:cytoplasm"/>
    <property type="evidence" value="ECO:0007669"/>
    <property type="project" value="UniProtKB-SubCell"/>
</dbReference>
<dbReference type="RefSeq" id="WP_065916461.1">
    <property type="nucleotide sequence ID" value="NZ_CP016793.1"/>
</dbReference>
<evidence type="ECO:0000256" key="8">
    <source>
        <dbReference type="ARBA" id="ARBA00023002"/>
    </source>
</evidence>
<evidence type="ECO:0000256" key="3">
    <source>
        <dbReference type="ARBA" id="ARBA00012608"/>
    </source>
</evidence>
<dbReference type="PANTHER" id="PTHR22912">
    <property type="entry name" value="DISULFIDE OXIDOREDUCTASE"/>
    <property type="match status" value="1"/>
</dbReference>
<dbReference type="InterPro" id="IPR012999">
    <property type="entry name" value="Pyr_OxRdtase_I_AS"/>
</dbReference>
<evidence type="ECO:0000313" key="19">
    <source>
        <dbReference type="EMBL" id="ANZ38103.1"/>
    </source>
</evidence>
<dbReference type="EMBL" id="CP016793">
    <property type="protein sequence ID" value="ANZ38103.1"/>
    <property type="molecule type" value="Genomic_DNA"/>
</dbReference>
<dbReference type="Pfam" id="PF02852">
    <property type="entry name" value="Pyr_redox_dim"/>
    <property type="match status" value="1"/>
</dbReference>
<feature type="binding site" evidence="14">
    <location>
        <position position="307"/>
    </location>
    <ligand>
        <name>FAD</name>
        <dbReference type="ChEBI" id="CHEBI:57692"/>
    </ligand>
</feature>
<dbReference type="GO" id="GO:0006103">
    <property type="term" value="P:2-oxoglutarate metabolic process"/>
    <property type="evidence" value="ECO:0007669"/>
    <property type="project" value="TreeGrafter"/>
</dbReference>
<protein>
    <recommendedName>
        <fullName evidence="4 16">Dihydrolipoyl dehydrogenase</fullName>
        <ecNumber evidence="3 16">1.8.1.4</ecNumber>
    </recommendedName>
</protein>
<evidence type="ECO:0000256" key="12">
    <source>
        <dbReference type="ARBA" id="ARBA00049187"/>
    </source>
</evidence>
<feature type="binding site" evidence="14">
    <location>
        <begin position="313"/>
        <end position="316"/>
    </location>
    <ligand>
        <name>FAD</name>
        <dbReference type="ChEBI" id="CHEBI:57692"/>
    </ligand>
</feature>
<evidence type="ECO:0000259" key="18">
    <source>
        <dbReference type="Pfam" id="PF07992"/>
    </source>
</evidence>
<feature type="binding site" evidence="14">
    <location>
        <position position="266"/>
    </location>
    <ligand>
        <name>NAD(+)</name>
        <dbReference type="ChEBI" id="CHEBI:57540"/>
    </ligand>
</feature>
<dbReference type="EC" id="1.8.1.4" evidence="3 16"/>
<comment type="catalytic activity">
    <reaction evidence="12 16">
        <text>N(6)-[(R)-dihydrolipoyl]-L-lysyl-[protein] + NAD(+) = N(6)-[(R)-lipoyl]-L-lysyl-[protein] + NADH + H(+)</text>
        <dbReference type="Rhea" id="RHEA:15045"/>
        <dbReference type="Rhea" id="RHEA-COMP:10474"/>
        <dbReference type="Rhea" id="RHEA-COMP:10475"/>
        <dbReference type="ChEBI" id="CHEBI:15378"/>
        <dbReference type="ChEBI" id="CHEBI:57540"/>
        <dbReference type="ChEBI" id="CHEBI:57945"/>
        <dbReference type="ChEBI" id="CHEBI:83099"/>
        <dbReference type="ChEBI" id="CHEBI:83100"/>
        <dbReference type="EC" id="1.8.1.4"/>
    </reaction>
</comment>
<feature type="active site" description="Proton acceptor" evidence="13">
    <location>
        <position position="440"/>
    </location>
</feature>
<dbReference type="AlphaFoldDB" id="A0A1B2HK60"/>
<evidence type="ECO:0000256" key="13">
    <source>
        <dbReference type="PIRSR" id="PIRSR000350-2"/>
    </source>
</evidence>
<dbReference type="InterPro" id="IPR023753">
    <property type="entry name" value="FAD/NAD-binding_dom"/>
</dbReference>
<dbReference type="NCBIfam" id="TIGR01350">
    <property type="entry name" value="lipoamide_DH"/>
    <property type="match status" value="1"/>
</dbReference>
<evidence type="ECO:0000259" key="17">
    <source>
        <dbReference type="Pfam" id="PF02852"/>
    </source>
</evidence>
<dbReference type="InterPro" id="IPR004099">
    <property type="entry name" value="Pyr_nucl-diS_OxRdtase_dimer"/>
</dbReference>
<accession>A0A1B2HK60</accession>
<dbReference type="PRINTS" id="PR00368">
    <property type="entry name" value="FADPNR"/>
</dbReference>
<evidence type="ECO:0000256" key="16">
    <source>
        <dbReference type="RuleBase" id="RU003692"/>
    </source>
</evidence>
<dbReference type="SUPFAM" id="SSF51905">
    <property type="entry name" value="FAD/NAD(P)-binding domain"/>
    <property type="match status" value="1"/>
</dbReference>
<evidence type="ECO:0000256" key="6">
    <source>
        <dbReference type="ARBA" id="ARBA00022630"/>
    </source>
</evidence>
<comment type="cofactor">
    <cofactor evidence="14 16">
        <name>FAD</name>
        <dbReference type="ChEBI" id="CHEBI:57692"/>
    </cofactor>
    <text evidence="14 16">Binds 1 FAD per subunit.</text>
</comment>
<evidence type="ECO:0000256" key="7">
    <source>
        <dbReference type="ARBA" id="ARBA00022827"/>
    </source>
</evidence>
<dbReference type="Gene3D" id="3.30.390.30">
    <property type="match status" value="1"/>
</dbReference>
<keyword evidence="14" id="KW-0547">Nucleotide-binding</keyword>
<feature type="disulfide bond" description="Redox-active" evidence="15">
    <location>
        <begin position="42"/>
        <end position="47"/>
    </location>
</feature>
<keyword evidence="10" id="KW-1015">Disulfide bond</keyword>
<dbReference type="PANTHER" id="PTHR22912:SF217">
    <property type="entry name" value="DIHYDROLIPOYL DEHYDROGENASE"/>
    <property type="match status" value="1"/>
</dbReference>
<dbReference type="PROSITE" id="PS00076">
    <property type="entry name" value="PYRIDINE_REDOX_1"/>
    <property type="match status" value="1"/>
</dbReference>
<sequence length="461" mass="49968">MSAHFDVVVVGAGPGGYVAAIRAAQLGLKTAVVEEKYWGGVCLNVGCIPSKALLRNAELAHLFMHEQKTFGIKVDGTVSFDYSAAWQRSRKVADGRVKGVHFLMKKNGITEYNGWANFTDDHTLTVGDETITFGHAIIAVGATTRMLPNTQKSDRVVTYEEQIMTEDLPESIIIAGAGAIGVEFAYVMHNYGVKVTIVEFLDRMVPLEDEEVSAELLKRYKKLGVDVRVGTRVESIDESGEKVRVTVSKNGTEEVLEADKVMQAIGFVPRVEGYGLENTGVKLTERGAIDIDGRGRTNVPHIFAIGDVTAKLMLAHTAESMGIIAAETIAGAETMELDYVMIPRATFCQPQIASFGYTEKQAREKGFDVQVAKFPFTANGKAHGLAEPGGFVKLISDGKHGELLGGHIIGPEATELLPELTLAQQWDLTVHEVARNVHAHPTLSEAVKEAVHGLAGHMINF</sequence>
<dbReference type="OrthoDB" id="4678789at2"/>
<dbReference type="InterPro" id="IPR006258">
    <property type="entry name" value="Lipoamide_DH"/>
</dbReference>
<name>A0A1B2HK60_9PSEU</name>
<evidence type="ECO:0000256" key="1">
    <source>
        <dbReference type="ARBA" id="ARBA00004496"/>
    </source>
</evidence>
<keyword evidence="6 16" id="KW-0285">Flavoprotein</keyword>
<dbReference type="FunFam" id="3.30.390.30:FF:000001">
    <property type="entry name" value="Dihydrolipoyl dehydrogenase"/>
    <property type="match status" value="1"/>
</dbReference>
<feature type="binding site" evidence="14">
    <location>
        <begin position="176"/>
        <end position="183"/>
    </location>
    <ligand>
        <name>NAD(+)</name>
        <dbReference type="ChEBI" id="CHEBI:57540"/>
    </ligand>
</feature>
<feature type="binding site" evidence="14">
    <location>
        <position position="199"/>
    </location>
    <ligand>
        <name>NAD(+)</name>
        <dbReference type="ChEBI" id="CHEBI:57540"/>
    </ligand>
</feature>
<proteinExistence type="inferred from homology"/>
<evidence type="ECO:0000313" key="20">
    <source>
        <dbReference type="Proteomes" id="UP000093053"/>
    </source>
</evidence>
<feature type="domain" description="Pyridine nucleotide-disulphide oxidoreductase dimerisation" evidence="17">
    <location>
        <begin position="342"/>
        <end position="450"/>
    </location>
</feature>
<keyword evidence="8 16" id="KW-0560">Oxidoreductase</keyword>
<dbReference type="InterPro" id="IPR016156">
    <property type="entry name" value="FAD/NAD-linked_Rdtase_dimer_sf"/>
</dbReference>
<comment type="similarity">
    <text evidence="2 16">Belongs to the class-I pyridine nucleotide-disulfide oxidoreductase family.</text>
</comment>
<keyword evidence="20" id="KW-1185">Reference proteome</keyword>
<feature type="domain" description="FAD/NAD(P)-binding" evidence="18">
    <location>
        <begin position="5"/>
        <end position="322"/>
    </location>
</feature>
<dbReference type="Gene3D" id="3.50.50.60">
    <property type="entry name" value="FAD/NAD(P)-binding domain"/>
    <property type="match status" value="2"/>
</dbReference>
<dbReference type="GO" id="GO:0004148">
    <property type="term" value="F:dihydrolipoyl dehydrogenase (NADH) activity"/>
    <property type="evidence" value="ECO:0007669"/>
    <property type="project" value="UniProtKB-EC"/>
</dbReference>
<keyword evidence="5" id="KW-0963">Cytoplasm</keyword>
<keyword evidence="7 14" id="KW-0274">FAD</keyword>
<reference evidence="19 20" key="1">
    <citation type="submission" date="2016-07" db="EMBL/GenBank/DDBJ databases">
        <title>Complete genome sequence of the Lentzea guizhouensis DHS C013.</title>
        <authorList>
            <person name="Cao C."/>
        </authorList>
    </citation>
    <scope>NUCLEOTIDE SEQUENCE [LARGE SCALE GENOMIC DNA]</scope>
    <source>
        <strain evidence="19 20">DHS C013</strain>
    </source>
</reference>
<dbReference type="STRING" id="1586287.BBK82_20590"/>
<evidence type="ECO:0000256" key="2">
    <source>
        <dbReference type="ARBA" id="ARBA00007532"/>
    </source>
</evidence>
<evidence type="ECO:0000256" key="14">
    <source>
        <dbReference type="PIRSR" id="PIRSR000350-3"/>
    </source>
</evidence>
<evidence type="ECO:0000256" key="15">
    <source>
        <dbReference type="PIRSR" id="PIRSR000350-4"/>
    </source>
</evidence>
<keyword evidence="11 16" id="KW-0676">Redox-active center</keyword>
<organism evidence="19 20">
    <name type="scientific">Lentzea guizhouensis</name>
    <dbReference type="NCBI Taxonomy" id="1586287"/>
    <lineage>
        <taxon>Bacteria</taxon>
        <taxon>Bacillati</taxon>
        <taxon>Actinomycetota</taxon>
        <taxon>Actinomycetes</taxon>
        <taxon>Pseudonocardiales</taxon>
        <taxon>Pseudonocardiaceae</taxon>
        <taxon>Lentzea</taxon>
    </lineage>
</organism>
<evidence type="ECO:0000256" key="5">
    <source>
        <dbReference type="ARBA" id="ARBA00022490"/>
    </source>
</evidence>
<dbReference type="GO" id="GO:0050660">
    <property type="term" value="F:flavin adenine dinucleotide binding"/>
    <property type="evidence" value="ECO:0007669"/>
    <property type="project" value="InterPro"/>
</dbReference>
<evidence type="ECO:0000256" key="4">
    <source>
        <dbReference type="ARBA" id="ARBA00016961"/>
    </source>
</evidence>
<keyword evidence="9 14" id="KW-0520">NAD</keyword>
<dbReference type="SUPFAM" id="SSF55424">
    <property type="entry name" value="FAD/NAD-linked reductases, dimerisation (C-terminal) domain"/>
    <property type="match status" value="1"/>
</dbReference>
<dbReference type="InterPro" id="IPR050151">
    <property type="entry name" value="Class-I_Pyr_Nuc-Dis_Oxidored"/>
</dbReference>
<dbReference type="InterPro" id="IPR001100">
    <property type="entry name" value="Pyr_nuc-diS_OxRdtase"/>
</dbReference>
<gene>
    <name evidence="19" type="ORF">BBK82_20590</name>
</gene>
<feature type="binding site" evidence="14">
    <location>
        <position position="51"/>
    </location>
    <ligand>
        <name>FAD</name>
        <dbReference type="ChEBI" id="CHEBI:57692"/>
    </ligand>
</feature>
<evidence type="ECO:0000256" key="10">
    <source>
        <dbReference type="ARBA" id="ARBA00023157"/>
    </source>
</evidence>
<dbReference type="Proteomes" id="UP000093053">
    <property type="component" value="Chromosome"/>
</dbReference>
<evidence type="ECO:0000256" key="11">
    <source>
        <dbReference type="ARBA" id="ARBA00023284"/>
    </source>
</evidence>
<dbReference type="PRINTS" id="PR00411">
    <property type="entry name" value="PNDRDTASEI"/>
</dbReference>
<dbReference type="PIRSF" id="PIRSF000350">
    <property type="entry name" value="Mercury_reductase_MerA"/>
    <property type="match status" value="1"/>
</dbReference>